<dbReference type="InterPro" id="IPR029240">
    <property type="entry name" value="MMS19_N"/>
</dbReference>
<evidence type="ECO:0000313" key="8">
    <source>
        <dbReference type="EMBL" id="KAK6185383.1"/>
    </source>
</evidence>
<evidence type="ECO:0000256" key="3">
    <source>
        <dbReference type="ARBA" id="ARBA00022737"/>
    </source>
</evidence>
<dbReference type="Gene3D" id="1.25.10.10">
    <property type="entry name" value="Leucine-rich Repeat Variant"/>
    <property type="match status" value="2"/>
</dbReference>
<keyword evidence="5" id="KW-0206">Cytoskeleton</keyword>
<dbReference type="SUPFAM" id="SSF48371">
    <property type="entry name" value="ARM repeat"/>
    <property type="match status" value="2"/>
</dbReference>
<comment type="subunit">
    <text evidence="5">Component of the CIA complex.</text>
</comment>
<dbReference type="GO" id="GO:0097361">
    <property type="term" value="C:cytosolic [4Fe-4S] assembly targeting complex"/>
    <property type="evidence" value="ECO:0007669"/>
    <property type="project" value="UniProtKB-UniRule"/>
</dbReference>
<gene>
    <name evidence="8" type="ORF">SNE40_007631</name>
</gene>
<keyword evidence="9" id="KW-1185">Reference proteome</keyword>
<dbReference type="InterPro" id="IPR016024">
    <property type="entry name" value="ARM-type_fold"/>
</dbReference>
<proteinExistence type="inferred from homology"/>
<keyword evidence="3" id="KW-0677">Repeat</keyword>
<reference evidence="8 9" key="1">
    <citation type="submission" date="2024-01" db="EMBL/GenBank/DDBJ databases">
        <title>The genome of the rayed Mediterranean limpet Patella caerulea (Linnaeus, 1758).</title>
        <authorList>
            <person name="Anh-Thu Weber A."/>
            <person name="Halstead-Nussloch G."/>
        </authorList>
    </citation>
    <scope>NUCLEOTIDE SEQUENCE [LARGE SCALE GENOMIC DNA]</scope>
    <source>
        <strain evidence="8">AATW-2023a</strain>
        <tissue evidence="8">Whole specimen</tissue>
    </source>
</reference>
<dbReference type="Pfam" id="PF12460">
    <property type="entry name" value="MMS19_C"/>
    <property type="match status" value="1"/>
</dbReference>
<dbReference type="AlphaFoldDB" id="A0AAN8PVA4"/>
<dbReference type="GO" id="GO:0005634">
    <property type="term" value="C:nucleus"/>
    <property type="evidence" value="ECO:0007669"/>
    <property type="project" value="UniProtKB-SubCell"/>
</dbReference>
<organism evidence="8 9">
    <name type="scientific">Patella caerulea</name>
    <name type="common">Rayed Mediterranean limpet</name>
    <dbReference type="NCBI Taxonomy" id="87958"/>
    <lineage>
        <taxon>Eukaryota</taxon>
        <taxon>Metazoa</taxon>
        <taxon>Spiralia</taxon>
        <taxon>Lophotrochozoa</taxon>
        <taxon>Mollusca</taxon>
        <taxon>Gastropoda</taxon>
        <taxon>Patellogastropoda</taxon>
        <taxon>Patelloidea</taxon>
        <taxon>Patellidae</taxon>
        <taxon>Patella</taxon>
    </lineage>
</organism>
<evidence type="ECO:0000256" key="2">
    <source>
        <dbReference type="ARBA" id="ARBA00009340"/>
    </source>
</evidence>
<dbReference type="GO" id="GO:0005819">
    <property type="term" value="C:spindle"/>
    <property type="evidence" value="ECO:0007669"/>
    <property type="project" value="UniProtKB-SubCell"/>
</dbReference>
<dbReference type="Pfam" id="PF14500">
    <property type="entry name" value="MMS19_N"/>
    <property type="match status" value="1"/>
</dbReference>
<dbReference type="PANTHER" id="PTHR12891:SF0">
    <property type="entry name" value="MMS19 NUCLEOTIDE EXCISION REPAIR PROTEIN HOMOLOG"/>
    <property type="match status" value="1"/>
</dbReference>
<keyword evidence="5" id="KW-0963">Cytoplasm</keyword>
<dbReference type="GO" id="GO:0051604">
    <property type="term" value="P:protein maturation"/>
    <property type="evidence" value="ECO:0007669"/>
    <property type="project" value="UniProtKB-UniRule"/>
</dbReference>
<dbReference type="InterPro" id="IPR039920">
    <property type="entry name" value="MMS19"/>
</dbReference>
<comment type="similarity">
    <text evidence="2 5">Belongs to the MET18/MMS19 family.</text>
</comment>
<evidence type="ECO:0000256" key="4">
    <source>
        <dbReference type="ARBA" id="ARBA00023242"/>
    </source>
</evidence>
<dbReference type="EMBL" id="JAZGQO010000006">
    <property type="protein sequence ID" value="KAK6185383.1"/>
    <property type="molecule type" value="Genomic_DNA"/>
</dbReference>
<dbReference type="InterPro" id="IPR024687">
    <property type="entry name" value="MMS19_C"/>
</dbReference>
<evidence type="ECO:0000259" key="6">
    <source>
        <dbReference type="Pfam" id="PF12460"/>
    </source>
</evidence>
<accession>A0AAN8PVA4</accession>
<comment type="caution">
    <text evidence="8">The sequence shown here is derived from an EMBL/GenBank/DDBJ whole genome shotgun (WGS) entry which is preliminary data.</text>
</comment>
<dbReference type="PANTHER" id="PTHR12891">
    <property type="entry name" value="DNA REPAIR/TRANSCRIPTION PROTEIN MET18/MMS19"/>
    <property type="match status" value="1"/>
</dbReference>
<evidence type="ECO:0000313" key="9">
    <source>
        <dbReference type="Proteomes" id="UP001347796"/>
    </source>
</evidence>
<dbReference type="Proteomes" id="UP001347796">
    <property type="component" value="Unassembled WGS sequence"/>
</dbReference>
<sequence length="994" mass="111238">MSAAMWKKLVEDYLQEPSDVTPSKIAEGLQNGSIQLLVCMEHLGPSLTNTDTSIRGCATKLIADILHNVSTSCLSSQEVGVLTRFLCEKLCDHHSIQPPTLHALAALVTFDNLPDGCPEQICRQIFREVQNQSLSQVDRRSVYNIINSLLSTNLAELQAMKSDFVHGYIQTMDAEKDPRNLILAFQISKTVILNFSLGVFVEEMFEVISCYFPVSFTPPPDNPHGITKEDLVLSLRACLASTPLFGEYCLPLLLEKLTSDIQSAKIDSLQTLAECAGVYGSSALKEYISSFYSCIRKEVVEENSEQVKYAGLKALSAIISTLSADIADIESPSILKSYIEEILAEYRVYLLKSDVKILYSTSSLLHCICRTSSIACCMVLPSVISAILLQYHNQTQILCRRCLIDILNIYITCASSHNTDSVLSIVQSHKTDLLKTYTDLITTRDKDMSCHGIQGVAAIFNCRNVLTEKEADELGHHLVKKLLNNKDKIIRCETVSALKILSQKFTDVVKTSILPNLMEALKYKKMDIEGEYHVPAEELLSIIADITNQVSLMKDVCDLIFLQLTNNRDKLCSNAVLSQSLYTMINNNKLSSDVIQFTIDSVLPRILQLIQHHYTTLTTTDIQHLASIYRITMATIDNSASTNIVKQITEVFLHNSNIQPLKSSSMEERRLLPILSAVICSLHKSEILPDKDVILADILALAVNNDDDDAIDENCIKCLAGLINKLPESDVNVIVSKIEEYIKPVFTQDTTCKQNERCILLLAWVTKSLVLRNHPTGKVYFEKLISLLSNSTVGHIAADSFIIILSEYEDILNRAMKADVKMFYQQRLFVEHCGQILNGYNQSDDSELKKNYLIALSHLIKPLPKHVFLSELPPLLPLLINSLVYEDENLLQLTLATIQTLCADDSGSIILCKQLQAIIPQLLKLSQYQKSMQIRMSALQCLKSLTKLPVHFLLPYRNSVTRLLQPVLDDRKRLVRGEAVTARTAWFLIAEPGS</sequence>
<dbReference type="GO" id="GO:0016226">
    <property type="term" value="P:iron-sulfur cluster assembly"/>
    <property type="evidence" value="ECO:0007669"/>
    <property type="project" value="UniProtKB-UniRule"/>
</dbReference>
<keyword evidence="4 5" id="KW-0539">Nucleus</keyword>
<evidence type="ECO:0000256" key="1">
    <source>
        <dbReference type="ARBA" id="ARBA00004123"/>
    </source>
</evidence>
<evidence type="ECO:0000259" key="7">
    <source>
        <dbReference type="Pfam" id="PF14500"/>
    </source>
</evidence>
<name>A0AAN8PVA4_PATCE</name>
<keyword evidence="5" id="KW-0234">DNA repair</keyword>
<protein>
    <recommendedName>
        <fullName evidence="5">MMS19 nucleotide excision repair protein</fullName>
    </recommendedName>
</protein>
<feature type="domain" description="MMS19 N-terminal" evidence="7">
    <location>
        <begin position="41"/>
        <end position="300"/>
    </location>
</feature>
<evidence type="ECO:0000256" key="5">
    <source>
        <dbReference type="RuleBase" id="RU367072"/>
    </source>
</evidence>
<dbReference type="InterPro" id="IPR011989">
    <property type="entry name" value="ARM-like"/>
</dbReference>
<feature type="domain" description="MMS19 C-terminal" evidence="6">
    <location>
        <begin position="540"/>
        <end position="946"/>
    </location>
</feature>
<dbReference type="GO" id="GO:0006281">
    <property type="term" value="P:DNA repair"/>
    <property type="evidence" value="ECO:0007669"/>
    <property type="project" value="UniProtKB-UniRule"/>
</dbReference>
<comment type="subcellular location">
    <subcellularLocation>
        <location evidence="5">Cytoplasm</location>
        <location evidence="5">Cytoskeleton</location>
        <location evidence="5">Spindle</location>
    </subcellularLocation>
    <subcellularLocation>
        <location evidence="1 5">Nucleus</location>
    </subcellularLocation>
</comment>
<comment type="function">
    <text evidence="5">Key component of the cytosolic iron-sulfur protein assembly (CIA) complex, a multiprotein complex that mediates the incorporation of iron-sulfur cluster into apoproteins specifically involved in DNA metabolism and genomic integrity. In the CIA complex, MMS19 acts as an adapter between early-acting CIA components and a subset of cellular target iron-sulfur proteins.</text>
</comment>
<keyword evidence="5" id="KW-0227">DNA damage</keyword>